<feature type="compositionally biased region" description="Low complexity" evidence="1">
    <location>
        <begin position="265"/>
        <end position="274"/>
    </location>
</feature>
<dbReference type="EMBL" id="AGBW02011506">
    <property type="protein sequence ID" value="OWR46544.1"/>
    <property type="molecule type" value="Genomic_DNA"/>
</dbReference>
<name>A0A212EYM1_DANPL</name>
<evidence type="ECO:0000313" key="2">
    <source>
        <dbReference type="EMBL" id="OWR46544.1"/>
    </source>
</evidence>
<feature type="region of interest" description="Disordered" evidence="1">
    <location>
        <begin position="170"/>
        <end position="295"/>
    </location>
</feature>
<comment type="caution">
    <text evidence="2">The sequence shown here is derived from an EMBL/GenBank/DDBJ whole genome shotgun (WGS) entry which is preliminary data.</text>
</comment>
<accession>A0A212EYM1</accession>
<reference evidence="2 3" key="1">
    <citation type="journal article" date="2011" name="Cell">
        <title>The monarch butterfly genome yields insights into long-distance migration.</title>
        <authorList>
            <person name="Zhan S."/>
            <person name="Merlin C."/>
            <person name="Boore J.L."/>
            <person name="Reppert S.M."/>
        </authorList>
    </citation>
    <scope>NUCLEOTIDE SEQUENCE [LARGE SCALE GENOMIC DNA]</scope>
    <source>
        <strain evidence="2">F-2</strain>
    </source>
</reference>
<dbReference type="AlphaFoldDB" id="A0A212EYM1"/>
<feature type="compositionally biased region" description="Polar residues" evidence="1">
    <location>
        <begin position="127"/>
        <end position="142"/>
    </location>
</feature>
<feature type="region of interest" description="Disordered" evidence="1">
    <location>
        <begin position="120"/>
        <end position="154"/>
    </location>
</feature>
<keyword evidence="3" id="KW-1185">Reference proteome</keyword>
<feature type="compositionally biased region" description="Low complexity" evidence="1">
    <location>
        <begin position="239"/>
        <end position="254"/>
    </location>
</feature>
<dbReference type="Proteomes" id="UP000007151">
    <property type="component" value="Unassembled WGS sequence"/>
</dbReference>
<evidence type="ECO:0000256" key="1">
    <source>
        <dbReference type="SAM" id="MobiDB-lite"/>
    </source>
</evidence>
<protein>
    <submittedName>
        <fullName evidence="2">Uncharacterized protein</fullName>
    </submittedName>
</protein>
<evidence type="ECO:0000313" key="3">
    <source>
        <dbReference type="Proteomes" id="UP000007151"/>
    </source>
</evidence>
<dbReference type="InParanoid" id="A0A212EYM1"/>
<feature type="compositionally biased region" description="Low complexity" evidence="1">
    <location>
        <begin position="284"/>
        <end position="295"/>
    </location>
</feature>
<dbReference type="KEGG" id="dpl:KGM_212866"/>
<feature type="compositionally biased region" description="Basic and acidic residues" evidence="1">
    <location>
        <begin position="224"/>
        <end position="233"/>
    </location>
</feature>
<organism evidence="2 3">
    <name type="scientific">Danaus plexippus plexippus</name>
    <dbReference type="NCBI Taxonomy" id="278856"/>
    <lineage>
        <taxon>Eukaryota</taxon>
        <taxon>Metazoa</taxon>
        <taxon>Ecdysozoa</taxon>
        <taxon>Arthropoda</taxon>
        <taxon>Hexapoda</taxon>
        <taxon>Insecta</taxon>
        <taxon>Pterygota</taxon>
        <taxon>Neoptera</taxon>
        <taxon>Endopterygota</taxon>
        <taxon>Lepidoptera</taxon>
        <taxon>Glossata</taxon>
        <taxon>Ditrysia</taxon>
        <taxon>Papilionoidea</taxon>
        <taxon>Nymphalidae</taxon>
        <taxon>Danainae</taxon>
        <taxon>Danaini</taxon>
        <taxon>Danaina</taxon>
        <taxon>Danaus</taxon>
        <taxon>Danaus</taxon>
    </lineage>
</organism>
<gene>
    <name evidence="2" type="ORF">KGM_212866</name>
</gene>
<proteinExistence type="predicted"/>
<sequence>MRRIRQAADCTGYRVVTIDNGGIDRRQLAENKRKEGKGPRSEYQQWRAGNIEIYFSLITKREPVFVLNVKYCGILCRVPSAVEVSRGILRLRGTLVLRRASRHETILTLYYTEEAINERGDGHADTDTVTNTDTRPRGTSSAPDHGIPYLHKQTSPNYILRRRARLEHSRDLRGHSGHRRAAQLGSAQLRQRLRRTRRVAAALRGHPTGRHSGPLDGSASSGSRGREWREPPRRGPRRCGGAAPRSAPGSAREPIGAARRHCGTAAPAARRPGSPGTPRPSSPGGPAASLRPTAS</sequence>